<dbReference type="GO" id="GO:0003779">
    <property type="term" value="F:actin binding"/>
    <property type="evidence" value="ECO:0007669"/>
    <property type="project" value="TreeGrafter"/>
</dbReference>
<evidence type="ECO:0000256" key="1">
    <source>
        <dbReference type="SAM" id="MobiDB-lite"/>
    </source>
</evidence>
<feature type="region of interest" description="Disordered" evidence="1">
    <location>
        <begin position="716"/>
        <end position="864"/>
    </location>
</feature>
<feature type="compositionally biased region" description="Polar residues" evidence="1">
    <location>
        <begin position="221"/>
        <end position="230"/>
    </location>
</feature>
<feature type="compositionally biased region" description="Polar residues" evidence="1">
    <location>
        <begin position="429"/>
        <end position="441"/>
    </location>
</feature>
<keyword evidence="3" id="KW-1185">Reference proteome</keyword>
<dbReference type="EMBL" id="JANBPU010000519">
    <property type="protein sequence ID" value="KAJ1910853.1"/>
    <property type="molecule type" value="Genomic_DNA"/>
</dbReference>
<sequence length="928" mass="102069">MSLGYVEQPQVASSTYRQHRRPFHSIGSTIKSLLLVPKKGTASSTHRQDQHYRAALSNKTQRAADYEIKGEFGQTKQRLQSLAASKNNTPVPPAATKTDTPSSSVSSSTATTPVLRNRTLSDGQQYNPIRKPFAVHPNSSSEWETVRYDGAGGGGSSKKSKQRGRSKTTTTTSGFGVDGGRSKSSSGGKNNNDGSAAHLTAAAIAGAPYYSSSISENRTGMISKHSNAHPNHSHPGASIYHSSKPSPLSTFALSPSPSTAPLSPKHVNVLPRYKPKRSMSTQIPVRQRSLAYANYFQGALMKSPQSSNNTISQPKPNEKNFDGVDNRDHLQSHNQHLSHESSNPSSTTLDESSSIVKDISTPAAAAATDNSSISKSYKTVNPNPNQTNESSITPRFKNNQAHSLYDYNPGCEGADDGNETDDTDKSLEFPTQRQASGSKYSQRGGLGNLNTDGDEKDGSEQPKTQDPNPNPSYIFSEVEWYSESPLLAIRSPPMFINQSNHQQYIMVTQSQEPKPNVKPSKQLNNTCLEIYDDDDEGDADMYCHDYGFDYVPDEVREHLRNVISRESGSIRSNITTSTNTKAQSLSPRSPSLSLEKIMPLDVSFIDSPMQPSKSLLTDQVVPNTMATSTTEDQKSSNHNNQPDNAPPNSIERNTNWTPSHGASPRDINTPTSSSSFNNDSPLLHNPESLPSSVNSNTNKSVEEFERFVKDDYHHRYNVGVDSDNDDGDSDSIEAYYNSSNNNGRHYNIDKYGSYSGHQQQRRPSIDYSLRSPISYISSPKSSTPPSLPQSPPPPPLPLTLSYPSLPRSSGSTLDSITSTLDTRKARSASNPNILKSPTFSSNSKESSPIATTGHDNKSRRPRRKKEFRFDEMVLVYETWGAQDYDRQGTPNIQLTPELALDIKRELNDYKLNEMPIHPESHIFTHIIY</sequence>
<evidence type="ECO:0000313" key="2">
    <source>
        <dbReference type="EMBL" id="KAJ1910853.1"/>
    </source>
</evidence>
<dbReference type="PANTHER" id="PTHR12751:SF18">
    <property type="entry name" value="PHOSPHATASE AND ACTIN REGULATOR 1"/>
    <property type="match status" value="1"/>
</dbReference>
<comment type="caution">
    <text evidence="2">The sequence shown here is derived from an EMBL/GenBank/DDBJ whole genome shotgun (WGS) entry which is preliminary data.</text>
</comment>
<feature type="region of interest" description="Disordered" evidence="1">
    <location>
        <begin position="83"/>
        <end position="193"/>
    </location>
</feature>
<feature type="compositionally biased region" description="Polar residues" evidence="1">
    <location>
        <begin position="461"/>
        <end position="473"/>
    </location>
</feature>
<accession>A0A9W7ZRH6</accession>
<proteinExistence type="predicted"/>
<feature type="compositionally biased region" description="Low complexity" evidence="1">
    <location>
        <begin position="245"/>
        <end position="264"/>
    </location>
</feature>
<feature type="compositionally biased region" description="Acidic residues" evidence="1">
    <location>
        <begin position="722"/>
        <end position="731"/>
    </location>
</feature>
<feature type="compositionally biased region" description="Polar residues" evidence="1">
    <location>
        <begin position="688"/>
        <end position="697"/>
    </location>
</feature>
<feature type="compositionally biased region" description="Polar residues" evidence="1">
    <location>
        <begin position="827"/>
        <end position="850"/>
    </location>
</feature>
<feature type="compositionally biased region" description="Low complexity" evidence="1">
    <location>
        <begin position="182"/>
        <end position="193"/>
    </location>
</feature>
<dbReference type="PANTHER" id="PTHR12751">
    <property type="entry name" value="PHOSPHATASE AND ACTIN REGULATOR PHACTR"/>
    <property type="match status" value="1"/>
</dbReference>
<organism evidence="2 3">
    <name type="scientific">Mycoemilia scoparia</name>
    <dbReference type="NCBI Taxonomy" id="417184"/>
    <lineage>
        <taxon>Eukaryota</taxon>
        <taxon>Fungi</taxon>
        <taxon>Fungi incertae sedis</taxon>
        <taxon>Zoopagomycota</taxon>
        <taxon>Kickxellomycotina</taxon>
        <taxon>Kickxellomycetes</taxon>
        <taxon>Kickxellales</taxon>
        <taxon>Kickxellaceae</taxon>
        <taxon>Mycoemilia</taxon>
    </lineage>
</organism>
<reference evidence="2" key="1">
    <citation type="submission" date="2022-07" db="EMBL/GenBank/DDBJ databases">
        <title>Phylogenomic reconstructions and comparative analyses of Kickxellomycotina fungi.</title>
        <authorList>
            <person name="Reynolds N.K."/>
            <person name="Stajich J.E."/>
            <person name="Barry K."/>
            <person name="Grigoriev I.V."/>
            <person name="Crous P."/>
            <person name="Smith M.E."/>
        </authorList>
    </citation>
    <scope>NUCLEOTIDE SEQUENCE</scope>
    <source>
        <strain evidence="2">NBRC 100468</strain>
    </source>
</reference>
<gene>
    <name evidence="2" type="ORF">H4219_006107</name>
</gene>
<feature type="compositionally biased region" description="Polar residues" evidence="1">
    <location>
        <begin position="118"/>
        <end position="127"/>
    </location>
</feature>
<dbReference type="GO" id="GO:0030036">
    <property type="term" value="P:actin cytoskeleton organization"/>
    <property type="evidence" value="ECO:0007669"/>
    <property type="project" value="TreeGrafter"/>
</dbReference>
<feature type="compositionally biased region" description="Acidic residues" evidence="1">
    <location>
        <begin position="413"/>
        <end position="422"/>
    </location>
</feature>
<dbReference type="Proteomes" id="UP001150538">
    <property type="component" value="Unassembled WGS sequence"/>
</dbReference>
<dbReference type="OrthoDB" id="5563016at2759"/>
<feature type="region of interest" description="Disordered" evidence="1">
    <location>
        <begin position="302"/>
        <end position="473"/>
    </location>
</feature>
<feature type="compositionally biased region" description="Polar residues" evidence="1">
    <location>
        <begin position="332"/>
        <end position="355"/>
    </location>
</feature>
<feature type="compositionally biased region" description="Polar residues" evidence="1">
    <location>
        <begin position="626"/>
        <end position="680"/>
    </location>
</feature>
<feature type="compositionally biased region" description="Low complexity" evidence="1">
    <location>
        <begin position="770"/>
        <end position="784"/>
    </location>
</feature>
<feature type="region of interest" description="Disordered" evidence="1">
    <location>
        <begin position="221"/>
        <end position="285"/>
    </location>
</feature>
<feature type="compositionally biased region" description="Low complexity" evidence="1">
    <location>
        <begin position="798"/>
        <end position="820"/>
    </location>
</feature>
<feature type="compositionally biased region" description="Polar residues" evidence="1">
    <location>
        <begin position="368"/>
        <end position="402"/>
    </location>
</feature>
<feature type="region of interest" description="Disordered" evidence="1">
    <location>
        <begin position="626"/>
        <end position="697"/>
    </location>
</feature>
<feature type="compositionally biased region" description="Basic and acidic residues" evidence="1">
    <location>
        <begin position="316"/>
        <end position="331"/>
    </location>
</feature>
<feature type="compositionally biased region" description="Polar residues" evidence="1">
    <location>
        <begin position="303"/>
        <end position="315"/>
    </location>
</feature>
<feature type="compositionally biased region" description="Low complexity" evidence="1">
    <location>
        <begin position="96"/>
        <end position="112"/>
    </location>
</feature>
<evidence type="ECO:0000313" key="3">
    <source>
        <dbReference type="Proteomes" id="UP001150538"/>
    </source>
</evidence>
<dbReference type="AlphaFoldDB" id="A0A9W7ZRH6"/>
<protein>
    <submittedName>
        <fullName evidence="2">Uncharacterized protein</fullName>
    </submittedName>
</protein>
<feature type="region of interest" description="Disordered" evidence="1">
    <location>
        <begin position="571"/>
        <end position="590"/>
    </location>
</feature>
<name>A0A9W7ZRH6_9FUNG</name>
<feature type="compositionally biased region" description="Pro residues" evidence="1">
    <location>
        <begin position="785"/>
        <end position="797"/>
    </location>
</feature>